<feature type="domain" description="4Fe-4S ferredoxin-type" evidence="8">
    <location>
        <begin position="258"/>
        <end position="278"/>
    </location>
</feature>
<keyword evidence="5" id="KW-0408">Iron</keyword>
<dbReference type="GO" id="GO:0051539">
    <property type="term" value="F:4 iron, 4 sulfur cluster binding"/>
    <property type="evidence" value="ECO:0007669"/>
    <property type="project" value="UniProtKB-KW"/>
</dbReference>
<sequence>MKSKTSSGKIRLFIQLAFTALSNGYLKGFTKGQIFTGASKYLCVPGMNCYSCPGALGSCPIGALQATLNARQFKMSLYVLGLLTVFGTVLGRFVCGFLCPFGLIQDLLFKIPFIKKIRRLPGEKCLRWLRFVFLGIFVILLPLFVIDFTGLGEPWFCKWICPVGTLEGGIPLVLLNNAMRGAAGFLFRWKLVILAITLLGSVIIYRPFCRYVCPLGAVYGLFNKISLYRIKIDSEKCIGCSACQKACHLDIPVWKTPDSMDCIRCGTCKTACPHNAIS</sequence>
<dbReference type="PANTHER" id="PTHR30176:SF3">
    <property type="entry name" value="FERREDOXIN-TYPE PROTEIN NAPH"/>
    <property type="match status" value="1"/>
</dbReference>
<evidence type="ECO:0000313" key="9">
    <source>
        <dbReference type="EMBL" id="SFI74457.1"/>
    </source>
</evidence>
<dbReference type="EMBL" id="FORI01000005">
    <property type="protein sequence ID" value="SFI74457.1"/>
    <property type="molecule type" value="Genomic_DNA"/>
</dbReference>
<dbReference type="Pfam" id="PF12797">
    <property type="entry name" value="Fer4_2"/>
    <property type="match status" value="1"/>
</dbReference>
<keyword evidence="10" id="KW-1185">Reference proteome</keyword>
<dbReference type="Proteomes" id="UP000182737">
    <property type="component" value="Unassembled WGS sequence"/>
</dbReference>
<gene>
    <name evidence="9" type="ORF">SAMN04487775_10590</name>
</gene>
<proteinExistence type="predicted"/>
<dbReference type="AlphaFoldDB" id="A0A1I3KPU4"/>
<evidence type="ECO:0000256" key="2">
    <source>
        <dbReference type="ARBA" id="ARBA00022485"/>
    </source>
</evidence>
<evidence type="ECO:0000259" key="8">
    <source>
        <dbReference type="PROSITE" id="PS51379"/>
    </source>
</evidence>
<keyword evidence="7" id="KW-0472">Membrane</keyword>
<dbReference type="Gene3D" id="3.30.70.20">
    <property type="match status" value="1"/>
</dbReference>
<dbReference type="InterPro" id="IPR051684">
    <property type="entry name" value="Electron_Trans/Redox"/>
</dbReference>
<dbReference type="InterPro" id="IPR017900">
    <property type="entry name" value="4Fe4S_Fe_S_CS"/>
</dbReference>
<keyword evidence="7" id="KW-1133">Transmembrane helix</keyword>
<feature type="transmembrane region" description="Helical" evidence="7">
    <location>
        <begin position="77"/>
        <end position="104"/>
    </location>
</feature>
<reference evidence="10" key="1">
    <citation type="submission" date="2016-10" db="EMBL/GenBank/DDBJ databases">
        <authorList>
            <person name="Varghese N."/>
            <person name="Submissions S."/>
        </authorList>
    </citation>
    <scope>NUCLEOTIDE SEQUENCE [LARGE SCALE GENOMIC DNA]</scope>
    <source>
        <strain evidence="10">XBD1002</strain>
    </source>
</reference>
<evidence type="ECO:0000256" key="3">
    <source>
        <dbReference type="ARBA" id="ARBA00022723"/>
    </source>
</evidence>
<feature type="transmembrane region" description="Helical" evidence="7">
    <location>
        <begin position="185"/>
        <end position="205"/>
    </location>
</feature>
<keyword evidence="3" id="KW-0479">Metal-binding</keyword>
<keyword evidence="4" id="KW-0249">Electron transport</keyword>
<dbReference type="GO" id="GO:0046872">
    <property type="term" value="F:metal ion binding"/>
    <property type="evidence" value="ECO:0007669"/>
    <property type="project" value="UniProtKB-KW"/>
</dbReference>
<evidence type="ECO:0000256" key="5">
    <source>
        <dbReference type="ARBA" id="ARBA00023004"/>
    </source>
</evidence>
<dbReference type="PANTHER" id="PTHR30176">
    <property type="entry name" value="FERREDOXIN-TYPE PROTEIN NAPH"/>
    <property type="match status" value="1"/>
</dbReference>
<dbReference type="GO" id="GO:0005886">
    <property type="term" value="C:plasma membrane"/>
    <property type="evidence" value="ECO:0007669"/>
    <property type="project" value="TreeGrafter"/>
</dbReference>
<dbReference type="PROSITE" id="PS00198">
    <property type="entry name" value="4FE4S_FER_1"/>
    <property type="match status" value="1"/>
</dbReference>
<dbReference type="InterPro" id="IPR017896">
    <property type="entry name" value="4Fe4S_Fe-S-bd"/>
</dbReference>
<dbReference type="SUPFAM" id="SSF54862">
    <property type="entry name" value="4Fe-4S ferredoxins"/>
    <property type="match status" value="1"/>
</dbReference>
<evidence type="ECO:0000256" key="4">
    <source>
        <dbReference type="ARBA" id="ARBA00022982"/>
    </source>
</evidence>
<dbReference type="OrthoDB" id="9806398at2"/>
<evidence type="ECO:0000256" key="7">
    <source>
        <dbReference type="SAM" id="Phobius"/>
    </source>
</evidence>
<keyword evidence="1" id="KW-0813">Transport</keyword>
<feature type="domain" description="4Fe-4S ferredoxin-type" evidence="8">
    <location>
        <begin position="228"/>
        <end position="257"/>
    </location>
</feature>
<protein>
    <submittedName>
        <fullName evidence="9">4Fe-4S binding domain-containing protein</fullName>
    </submittedName>
</protein>
<evidence type="ECO:0000256" key="1">
    <source>
        <dbReference type="ARBA" id="ARBA00022448"/>
    </source>
</evidence>
<dbReference type="Pfam" id="PF12801">
    <property type="entry name" value="Fer4_5"/>
    <property type="match status" value="4"/>
</dbReference>
<organism evidence="9 10">
    <name type="scientific">Treponema bryantii</name>
    <dbReference type="NCBI Taxonomy" id="163"/>
    <lineage>
        <taxon>Bacteria</taxon>
        <taxon>Pseudomonadati</taxon>
        <taxon>Spirochaetota</taxon>
        <taxon>Spirochaetia</taxon>
        <taxon>Spirochaetales</taxon>
        <taxon>Treponemataceae</taxon>
        <taxon>Treponema</taxon>
    </lineage>
</organism>
<accession>A0A1I3KPU4</accession>
<evidence type="ECO:0000313" key="10">
    <source>
        <dbReference type="Proteomes" id="UP000182737"/>
    </source>
</evidence>
<keyword evidence="7" id="KW-0812">Transmembrane</keyword>
<keyword evidence="2" id="KW-0004">4Fe-4S</keyword>
<dbReference type="RefSeq" id="WP_074931415.1">
    <property type="nucleotide sequence ID" value="NZ_FORI01000005.1"/>
</dbReference>
<dbReference type="Pfam" id="PF00037">
    <property type="entry name" value="Fer4"/>
    <property type="match status" value="1"/>
</dbReference>
<evidence type="ECO:0000256" key="6">
    <source>
        <dbReference type="ARBA" id="ARBA00023014"/>
    </source>
</evidence>
<name>A0A1I3KPU4_9SPIR</name>
<keyword evidence="6" id="KW-0411">Iron-sulfur</keyword>
<dbReference type="PROSITE" id="PS51379">
    <property type="entry name" value="4FE4S_FER_2"/>
    <property type="match status" value="2"/>
</dbReference>
<feature type="transmembrane region" description="Helical" evidence="7">
    <location>
        <begin position="125"/>
        <end position="146"/>
    </location>
</feature>